<dbReference type="GeneID" id="25740308"/>
<keyword evidence="2" id="KW-0732">Signal</keyword>
<dbReference type="Proteomes" id="UP000054498">
    <property type="component" value="Unassembled WGS sequence"/>
</dbReference>
<feature type="region of interest" description="Disordered" evidence="1">
    <location>
        <begin position="215"/>
        <end position="298"/>
    </location>
</feature>
<feature type="compositionally biased region" description="Gly residues" evidence="1">
    <location>
        <begin position="289"/>
        <end position="298"/>
    </location>
</feature>
<feature type="signal peptide" evidence="2">
    <location>
        <begin position="1"/>
        <end position="28"/>
    </location>
</feature>
<feature type="compositionally biased region" description="Low complexity" evidence="1">
    <location>
        <begin position="219"/>
        <end position="243"/>
    </location>
</feature>
<gene>
    <name evidence="3" type="ORF">MNEG_7432</name>
</gene>
<organism evidence="3 4">
    <name type="scientific">Monoraphidium neglectum</name>
    <dbReference type="NCBI Taxonomy" id="145388"/>
    <lineage>
        <taxon>Eukaryota</taxon>
        <taxon>Viridiplantae</taxon>
        <taxon>Chlorophyta</taxon>
        <taxon>core chlorophytes</taxon>
        <taxon>Chlorophyceae</taxon>
        <taxon>CS clade</taxon>
        <taxon>Sphaeropleales</taxon>
        <taxon>Selenastraceae</taxon>
        <taxon>Monoraphidium</taxon>
    </lineage>
</organism>
<dbReference type="EMBL" id="KK101531">
    <property type="protein sequence ID" value="KIZ00528.1"/>
    <property type="molecule type" value="Genomic_DNA"/>
</dbReference>
<dbReference type="OrthoDB" id="10589517at2759"/>
<sequence>MFPAGLAAARPLLALLGVVTLAAAPAAAQFGFGSNYGSSYTSGSAARPSGSMFGSPSGYPAAGTYRPSAGSALPTMPVRPYGAAAPKPTGTSSYGPTFASGGGYTRRQSNVLPFAMGAFAGTAAYALLSQNRNAQCNGYRPECYKNACAKAQRDCYPARDAALVLVKCPTQLGSQYTECWTTNDISFVCLGQARPSASKNIEAFCSAPRGQPAAAGRTQAGLPASQLPAAAAQTRAAQAAQAPAPSPAAAPPPSPVDLSPVGPNVVLVDPSAPGASDAPAGSSQQAAAPGGGQGGRVGAGAATTAALLAGAAGLLFAGH</sequence>
<dbReference type="KEGG" id="mng:MNEG_7432"/>
<protein>
    <submittedName>
        <fullName evidence="3">Uncharacterized protein</fullName>
    </submittedName>
</protein>
<dbReference type="AlphaFoldDB" id="A0A0D2JMY5"/>
<feature type="compositionally biased region" description="Pro residues" evidence="1">
    <location>
        <begin position="244"/>
        <end position="255"/>
    </location>
</feature>
<keyword evidence="4" id="KW-1185">Reference proteome</keyword>
<evidence type="ECO:0000256" key="2">
    <source>
        <dbReference type="SAM" id="SignalP"/>
    </source>
</evidence>
<proteinExistence type="predicted"/>
<accession>A0A0D2JMY5</accession>
<evidence type="ECO:0000256" key="1">
    <source>
        <dbReference type="SAM" id="MobiDB-lite"/>
    </source>
</evidence>
<dbReference type="RefSeq" id="XP_013899547.1">
    <property type="nucleotide sequence ID" value="XM_014044093.1"/>
</dbReference>
<name>A0A0D2JMY5_9CHLO</name>
<evidence type="ECO:0000313" key="4">
    <source>
        <dbReference type="Proteomes" id="UP000054498"/>
    </source>
</evidence>
<evidence type="ECO:0000313" key="3">
    <source>
        <dbReference type="EMBL" id="KIZ00528.1"/>
    </source>
</evidence>
<reference evidence="3 4" key="1">
    <citation type="journal article" date="2013" name="BMC Genomics">
        <title>Reconstruction of the lipid metabolism for the microalga Monoraphidium neglectum from its genome sequence reveals characteristics suitable for biofuel production.</title>
        <authorList>
            <person name="Bogen C."/>
            <person name="Al-Dilaimi A."/>
            <person name="Albersmeier A."/>
            <person name="Wichmann J."/>
            <person name="Grundmann M."/>
            <person name="Rupp O."/>
            <person name="Lauersen K.J."/>
            <person name="Blifernez-Klassen O."/>
            <person name="Kalinowski J."/>
            <person name="Goesmann A."/>
            <person name="Mussgnug J.H."/>
            <person name="Kruse O."/>
        </authorList>
    </citation>
    <scope>NUCLEOTIDE SEQUENCE [LARGE SCALE GENOMIC DNA]</scope>
    <source>
        <strain evidence="3 4">SAG 48.87</strain>
    </source>
</reference>
<dbReference type="STRING" id="145388.A0A0D2JMY5"/>
<feature type="chain" id="PRO_5002256173" evidence="2">
    <location>
        <begin position="29"/>
        <end position="319"/>
    </location>
</feature>
<feature type="compositionally biased region" description="Low complexity" evidence="1">
    <location>
        <begin position="270"/>
        <end position="288"/>
    </location>
</feature>